<dbReference type="Proteomes" id="UP000608923">
    <property type="component" value="Unassembled WGS sequence"/>
</dbReference>
<feature type="chain" id="PRO_5034635403" evidence="2">
    <location>
        <begin position="28"/>
        <end position="326"/>
    </location>
</feature>
<keyword evidence="2" id="KW-0732">Signal</keyword>
<dbReference type="RefSeq" id="WP_189390662.1">
    <property type="nucleotide sequence ID" value="NZ_BMZN01000001.1"/>
</dbReference>
<dbReference type="PANTHER" id="PTHR42928:SF5">
    <property type="entry name" value="BLR1237 PROTEIN"/>
    <property type="match status" value="1"/>
</dbReference>
<dbReference type="PANTHER" id="PTHR42928">
    <property type="entry name" value="TRICARBOXYLATE-BINDING PROTEIN"/>
    <property type="match status" value="1"/>
</dbReference>
<dbReference type="InterPro" id="IPR005064">
    <property type="entry name" value="BUG"/>
</dbReference>
<accession>A0A8H9IFT4</accession>
<dbReference type="SUPFAM" id="SSF53850">
    <property type="entry name" value="Periplasmic binding protein-like II"/>
    <property type="match status" value="1"/>
</dbReference>
<evidence type="ECO:0000313" key="3">
    <source>
        <dbReference type="EMBL" id="GHC36533.1"/>
    </source>
</evidence>
<dbReference type="EMBL" id="BMZN01000001">
    <property type="protein sequence ID" value="GHC36533.1"/>
    <property type="molecule type" value="Genomic_DNA"/>
</dbReference>
<sequence>MKKNKLCLGAGIIAFLLSTGLTGTAQADSVQAARILVGFPAGGNVDLVARLIAPDLSKALGRPVIVDNRPGASGRLAINLAATSAPDGSTFILTPGVALSLYPHTFTELRYEPFKDLAPISNAVNWNLGLAVPSSSGINSFADYIQSVKADPNQTFFASSSTGSGQHLAGLYLGQTLGVALEHVGYKGASEAIVALVGAQVPAAVLNIGELIQQSQAGKVKVLALFDGQRDPLLPDTPSIAELGYPQLKVNGWLAFYAPAGTKPELIQTAQNSIATTLNNEAVKEKLRLAGMQSASSTPEELDIKGKQESEHWQKVTRSLPNFNKF</sequence>
<keyword evidence="4" id="KW-1185">Reference proteome</keyword>
<feature type="signal peptide" evidence="2">
    <location>
        <begin position="1"/>
        <end position="27"/>
    </location>
</feature>
<dbReference type="PIRSF" id="PIRSF017082">
    <property type="entry name" value="YflP"/>
    <property type="match status" value="1"/>
</dbReference>
<gene>
    <name evidence="3" type="ORF">GCM10010096_02220</name>
</gene>
<comment type="similarity">
    <text evidence="1">Belongs to the UPF0065 (bug) family.</text>
</comment>
<organism evidence="3 4">
    <name type="scientific">Alcaligenes pakistanensis</name>
    <dbReference type="NCBI Taxonomy" id="1482717"/>
    <lineage>
        <taxon>Bacteria</taxon>
        <taxon>Pseudomonadati</taxon>
        <taxon>Pseudomonadota</taxon>
        <taxon>Betaproteobacteria</taxon>
        <taxon>Burkholderiales</taxon>
        <taxon>Alcaligenaceae</taxon>
        <taxon>Alcaligenes</taxon>
    </lineage>
</organism>
<dbReference type="Gene3D" id="3.40.190.10">
    <property type="entry name" value="Periplasmic binding protein-like II"/>
    <property type="match status" value="1"/>
</dbReference>
<comment type="caution">
    <text evidence="3">The sequence shown here is derived from an EMBL/GenBank/DDBJ whole genome shotgun (WGS) entry which is preliminary data.</text>
</comment>
<dbReference type="Pfam" id="PF03401">
    <property type="entry name" value="TctC"/>
    <property type="match status" value="1"/>
</dbReference>
<evidence type="ECO:0000256" key="2">
    <source>
        <dbReference type="SAM" id="SignalP"/>
    </source>
</evidence>
<evidence type="ECO:0000313" key="4">
    <source>
        <dbReference type="Proteomes" id="UP000608923"/>
    </source>
</evidence>
<reference evidence="4" key="1">
    <citation type="journal article" date="2019" name="Int. J. Syst. Evol. Microbiol.">
        <title>The Global Catalogue of Microorganisms (GCM) 10K type strain sequencing project: providing services to taxonomists for standard genome sequencing and annotation.</title>
        <authorList>
            <consortium name="The Broad Institute Genomics Platform"/>
            <consortium name="The Broad Institute Genome Sequencing Center for Infectious Disease"/>
            <person name="Wu L."/>
            <person name="Ma J."/>
        </authorList>
    </citation>
    <scope>NUCLEOTIDE SEQUENCE [LARGE SCALE GENOMIC DNA]</scope>
    <source>
        <strain evidence="4">KCTC 42083</strain>
    </source>
</reference>
<name>A0A8H9IFT4_9BURK</name>
<dbReference type="AlphaFoldDB" id="A0A8H9IFT4"/>
<protein>
    <submittedName>
        <fullName evidence="3">Exported protein</fullName>
    </submittedName>
</protein>
<evidence type="ECO:0000256" key="1">
    <source>
        <dbReference type="ARBA" id="ARBA00006987"/>
    </source>
</evidence>
<dbReference type="Gene3D" id="3.40.190.150">
    <property type="entry name" value="Bordetella uptake gene, domain 1"/>
    <property type="match status" value="1"/>
</dbReference>
<dbReference type="InterPro" id="IPR042100">
    <property type="entry name" value="Bug_dom1"/>
</dbReference>
<proteinExistence type="inferred from homology"/>